<proteinExistence type="predicted"/>
<dbReference type="EMBL" id="NBBJ01000003">
    <property type="protein sequence ID" value="OWK29805.1"/>
    <property type="molecule type" value="Genomic_DNA"/>
</dbReference>
<accession>A0A245ZJA1</accession>
<reference evidence="1 2" key="1">
    <citation type="submission" date="2017-03" db="EMBL/GenBank/DDBJ databases">
        <title>Genome sequence of Sphingomonas mucosissima DSM 17494.</title>
        <authorList>
            <person name="Poehlein A."/>
            <person name="Wuebbeler J.H."/>
            <person name="Steinbuechel A."/>
            <person name="Daniel R."/>
        </authorList>
    </citation>
    <scope>NUCLEOTIDE SEQUENCE [LARGE SCALE GENOMIC DNA]</scope>
    <source>
        <strain evidence="1 2">DSM 17494</strain>
    </source>
</reference>
<comment type="caution">
    <text evidence="1">The sequence shown here is derived from an EMBL/GenBank/DDBJ whole genome shotgun (WGS) entry which is preliminary data.</text>
</comment>
<dbReference type="Proteomes" id="UP000197783">
    <property type="component" value="Unassembled WGS sequence"/>
</dbReference>
<name>A0A245ZJA1_9SPHN</name>
<keyword evidence="2" id="KW-1185">Reference proteome</keyword>
<dbReference type="AlphaFoldDB" id="A0A245ZJA1"/>
<evidence type="ECO:0000313" key="1">
    <source>
        <dbReference type="EMBL" id="OWK29805.1"/>
    </source>
</evidence>
<sequence>MRRLPFVDGTMKTGSGLTGKIQVNSPEMIYAKESPASARAILGDEAYNDIANRVGVPGGRGHALYEDYRSLPKSDPAREQIARESMEYYDHVRGR</sequence>
<gene>
    <name evidence="1" type="ORF">SPMU_22270</name>
</gene>
<organism evidence="1 2">
    <name type="scientific">Sphingomonas mucosissima</name>
    <dbReference type="NCBI Taxonomy" id="370959"/>
    <lineage>
        <taxon>Bacteria</taxon>
        <taxon>Pseudomonadati</taxon>
        <taxon>Pseudomonadota</taxon>
        <taxon>Alphaproteobacteria</taxon>
        <taxon>Sphingomonadales</taxon>
        <taxon>Sphingomonadaceae</taxon>
        <taxon>Sphingomonas</taxon>
    </lineage>
</organism>
<evidence type="ECO:0000313" key="2">
    <source>
        <dbReference type="Proteomes" id="UP000197783"/>
    </source>
</evidence>
<protein>
    <submittedName>
        <fullName evidence="1">Uncharacterized protein</fullName>
    </submittedName>
</protein>